<proteinExistence type="predicted"/>
<evidence type="ECO:0000313" key="6">
    <source>
        <dbReference type="EMBL" id="SEA90833.1"/>
    </source>
</evidence>
<dbReference type="InterPro" id="IPR018062">
    <property type="entry name" value="HTH_AraC-typ_CS"/>
</dbReference>
<keyword evidence="2" id="KW-0238">DNA-binding</keyword>
<dbReference type="GO" id="GO:0003700">
    <property type="term" value="F:DNA-binding transcription factor activity"/>
    <property type="evidence" value="ECO:0007669"/>
    <property type="project" value="InterPro"/>
</dbReference>
<dbReference type="RefSeq" id="WP_175478989.1">
    <property type="nucleotide sequence ID" value="NZ_FNQM01000017.1"/>
</dbReference>
<evidence type="ECO:0000256" key="4">
    <source>
        <dbReference type="SAM" id="SignalP"/>
    </source>
</evidence>
<dbReference type="GO" id="GO:0005829">
    <property type="term" value="C:cytosol"/>
    <property type="evidence" value="ECO:0007669"/>
    <property type="project" value="TreeGrafter"/>
</dbReference>
<keyword evidence="7" id="KW-1185">Reference proteome</keyword>
<dbReference type="STRING" id="89524.SAMN05444370_11751"/>
<evidence type="ECO:0000256" key="1">
    <source>
        <dbReference type="ARBA" id="ARBA00023015"/>
    </source>
</evidence>
<dbReference type="PROSITE" id="PS01124">
    <property type="entry name" value="HTH_ARAC_FAMILY_2"/>
    <property type="match status" value="1"/>
</dbReference>
<feature type="chain" id="PRO_5011759733" evidence="4">
    <location>
        <begin position="23"/>
        <end position="336"/>
    </location>
</feature>
<dbReference type="Proteomes" id="UP000198703">
    <property type="component" value="Unassembled WGS sequence"/>
</dbReference>
<accession>A0A1H4F0P7</accession>
<dbReference type="AlphaFoldDB" id="A0A1H4F0P7"/>
<protein>
    <submittedName>
        <fullName evidence="6">Arabinose-binding domain of AraC transcription regulator, N-term</fullName>
    </submittedName>
</protein>
<dbReference type="PANTHER" id="PTHR47894">
    <property type="entry name" value="HTH-TYPE TRANSCRIPTIONAL REGULATOR GADX"/>
    <property type="match status" value="1"/>
</dbReference>
<feature type="signal peptide" evidence="4">
    <location>
        <begin position="1"/>
        <end position="22"/>
    </location>
</feature>
<dbReference type="GO" id="GO:0000976">
    <property type="term" value="F:transcription cis-regulatory region binding"/>
    <property type="evidence" value="ECO:0007669"/>
    <property type="project" value="TreeGrafter"/>
</dbReference>
<evidence type="ECO:0000313" key="7">
    <source>
        <dbReference type="Proteomes" id="UP000198703"/>
    </source>
</evidence>
<dbReference type="Pfam" id="PF12833">
    <property type="entry name" value="HTH_18"/>
    <property type="match status" value="1"/>
</dbReference>
<gene>
    <name evidence="6" type="ORF">SAMN05444370_11751</name>
</gene>
<evidence type="ECO:0000256" key="2">
    <source>
        <dbReference type="ARBA" id="ARBA00023125"/>
    </source>
</evidence>
<dbReference type="PANTHER" id="PTHR47894:SF1">
    <property type="entry name" value="HTH-TYPE TRANSCRIPTIONAL REGULATOR VQSM"/>
    <property type="match status" value="1"/>
</dbReference>
<reference evidence="6 7" key="1">
    <citation type="submission" date="2016-10" db="EMBL/GenBank/DDBJ databases">
        <authorList>
            <person name="de Groot N.N."/>
        </authorList>
    </citation>
    <scope>NUCLEOTIDE SEQUENCE [LARGE SCALE GENOMIC DNA]</scope>
    <source>
        <strain evidence="6 7">DSM 15345</strain>
    </source>
</reference>
<dbReference type="InterPro" id="IPR018060">
    <property type="entry name" value="HTH_AraC"/>
</dbReference>
<name>A0A1H4F0P7_9RHOB</name>
<evidence type="ECO:0000259" key="5">
    <source>
        <dbReference type="PROSITE" id="PS01124"/>
    </source>
</evidence>
<dbReference type="InterPro" id="IPR032687">
    <property type="entry name" value="AraC-type_N"/>
</dbReference>
<dbReference type="Pfam" id="PF12625">
    <property type="entry name" value="Arabinose_bd"/>
    <property type="match status" value="1"/>
</dbReference>
<keyword evidence="3" id="KW-0804">Transcription</keyword>
<dbReference type="InterPro" id="IPR009057">
    <property type="entry name" value="Homeodomain-like_sf"/>
</dbReference>
<dbReference type="SMART" id="SM00342">
    <property type="entry name" value="HTH_ARAC"/>
    <property type="match status" value="1"/>
</dbReference>
<dbReference type="Gene3D" id="1.10.10.60">
    <property type="entry name" value="Homeodomain-like"/>
    <property type="match status" value="1"/>
</dbReference>
<dbReference type="PROSITE" id="PS00041">
    <property type="entry name" value="HTH_ARAC_FAMILY_1"/>
    <property type="match status" value="1"/>
</dbReference>
<keyword evidence="1" id="KW-0805">Transcription regulation</keyword>
<evidence type="ECO:0000256" key="3">
    <source>
        <dbReference type="ARBA" id="ARBA00023163"/>
    </source>
</evidence>
<keyword evidence="4" id="KW-0732">Signal</keyword>
<sequence>MSKSIPCTRGFVLLALVPPFVAAGGNPRDAFAATDLPALEDLKPGHIIPASAYYALLEEMTRQLRDPEFPARAGMAIARSGLPVLLDARNNSGTIAEFLVRLQIVFRKTVTNAIYELSSDGVRAVLRLRRTGAADMSTEKVDALNAAAFVTIFRDEIEGGHLAGLTASIPDPSCMPREILDRSALMRSRHVAMEISFPAEWLVKPIRHRWRGQGHDVDRIFGEKGNLSAIGFLEERIRSRLSHGPVLLPVLAADLGTSVRQLQRALQASGTNFRQILMRQRLEMSRTLLESSDDPIRKIALDCGFASPQALARAFSNAFGRTPSTFRADAPRDRDE</sequence>
<feature type="domain" description="HTH araC/xylS-type" evidence="5">
    <location>
        <begin position="227"/>
        <end position="329"/>
    </location>
</feature>
<organism evidence="6 7">
    <name type="scientific">Rubrimonas cliftonensis</name>
    <dbReference type="NCBI Taxonomy" id="89524"/>
    <lineage>
        <taxon>Bacteria</taxon>
        <taxon>Pseudomonadati</taxon>
        <taxon>Pseudomonadota</taxon>
        <taxon>Alphaproteobacteria</taxon>
        <taxon>Rhodobacterales</taxon>
        <taxon>Paracoccaceae</taxon>
        <taxon>Rubrimonas</taxon>
    </lineage>
</organism>
<dbReference type="EMBL" id="FNQM01000017">
    <property type="protein sequence ID" value="SEA90833.1"/>
    <property type="molecule type" value="Genomic_DNA"/>
</dbReference>
<dbReference type="SUPFAM" id="SSF46689">
    <property type="entry name" value="Homeodomain-like"/>
    <property type="match status" value="1"/>
</dbReference>